<evidence type="ECO:0000256" key="1">
    <source>
        <dbReference type="ARBA" id="ARBA00004123"/>
    </source>
</evidence>
<dbReference type="OrthoDB" id="188186at2759"/>
<accession>A0A9P4UPP0</accession>
<sequence>MAEPTATPRITAQYLEQFAHQTVRILGKVRQLRGESATIDSGGQINIHLNRDAHLQLNHAAEIIGKVQNDLSVKVMAATDFGPEGNIDFNAYEAVVDATHRYNTIFYTSQE</sequence>
<gene>
    <name evidence="4" type="ORF">K431DRAFT_282753</name>
</gene>
<dbReference type="Gene3D" id="2.40.50.140">
    <property type="entry name" value="Nucleic acid-binding proteins"/>
    <property type="match status" value="1"/>
</dbReference>
<dbReference type="PANTHER" id="PTHR15114:SF1">
    <property type="entry name" value="REPLICATION PROTEIN A 14 KDA SUBUNIT"/>
    <property type="match status" value="1"/>
</dbReference>
<keyword evidence="5" id="KW-1185">Reference proteome</keyword>
<dbReference type="GO" id="GO:0006289">
    <property type="term" value="P:nucleotide-excision repair"/>
    <property type="evidence" value="ECO:0007669"/>
    <property type="project" value="TreeGrafter"/>
</dbReference>
<proteinExistence type="inferred from homology"/>
<dbReference type="GO" id="GO:0006284">
    <property type="term" value="P:base-excision repair"/>
    <property type="evidence" value="ECO:0007669"/>
    <property type="project" value="TreeGrafter"/>
</dbReference>
<protein>
    <submittedName>
        <fullName evidence="4">Replication factor A protein 3</fullName>
    </submittedName>
</protein>
<evidence type="ECO:0000256" key="2">
    <source>
        <dbReference type="ARBA" id="ARBA00009761"/>
    </source>
</evidence>
<dbReference type="AlphaFoldDB" id="A0A9P4UPP0"/>
<dbReference type="CDD" id="cd04479">
    <property type="entry name" value="RPA3"/>
    <property type="match status" value="1"/>
</dbReference>
<dbReference type="Proteomes" id="UP000799441">
    <property type="component" value="Unassembled WGS sequence"/>
</dbReference>
<dbReference type="PANTHER" id="PTHR15114">
    <property type="entry name" value="REPLICATION PROTEIN A3"/>
    <property type="match status" value="1"/>
</dbReference>
<evidence type="ECO:0000256" key="3">
    <source>
        <dbReference type="ARBA" id="ARBA00023242"/>
    </source>
</evidence>
<dbReference type="GO" id="GO:0006298">
    <property type="term" value="P:mismatch repair"/>
    <property type="evidence" value="ECO:0007669"/>
    <property type="project" value="TreeGrafter"/>
</dbReference>
<dbReference type="GO" id="GO:0000724">
    <property type="term" value="P:double-strand break repair via homologous recombination"/>
    <property type="evidence" value="ECO:0007669"/>
    <property type="project" value="TreeGrafter"/>
</dbReference>
<dbReference type="GO" id="GO:0006260">
    <property type="term" value="P:DNA replication"/>
    <property type="evidence" value="ECO:0007669"/>
    <property type="project" value="InterPro"/>
</dbReference>
<evidence type="ECO:0000313" key="5">
    <source>
        <dbReference type="Proteomes" id="UP000799441"/>
    </source>
</evidence>
<dbReference type="GO" id="GO:0003697">
    <property type="term" value="F:single-stranded DNA binding"/>
    <property type="evidence" value="ECO:0007669"/>
    <property type="project" value="TreeGrafter"/>
</dbReference>
<dbReference type="Pfam" id="PF08661">
    <property type="entry name" value="Rep_fac-A_3"/>
    <property type="match status" value="1"/>
</dbReference>
<dbReference type="GO" id="GO:0035861">
    <property type="term" value="C:site of double-strand break"/>
    <property type="evidence" value="ECO:0007669"/>
    <property type="project" value="TreeGrafter"/>
</dbReference>
<dbReference type="GO" id="GO:0003684">
    <property type="term" value="F:damaged DNA binding"/>
    <property type="evidence" value="ECO:0007669"/>
    <property type="project" value="TreeGrafter"/>
</dbReference>
<reference evidence="4" key="1">
    <citation type="journal article" date="2020" name="Stud. Mycol.">
        <title>101 Dothideomycetes genomes: a test case for predicting lifestyles and emergence of pathogens.</title>
        <authorList>
            <person name="Haridas S."/>
            <person name="Albert R."/>
            <person name="Binder M."/>
            <person name="Bloem J."/>
            <person name="Labutti K."/>
            <person name="Salamov A."/>
            <person name="Andreopoulos B."/>
            <person name="Baker S."/>
            <person name="Barry K."/>
            <person name="Bills G."/>
            <person name="Bluhm B."/>
            <person name="Cannon C."/>
            <person name="Castanera R."/>
            <person name="Culley D."/>
            <person name="Daum C."/>
            <person name="Ezra D."/>
            <person name="Gonzalez J."/>
            <person name="Henrissat B."/>
            <person name="Kuo A."/>
            <person name="Liang C."/>
            <person name="Lipzen A."/>
            <person name="Lutzoni F."/>
            <person name="Magnuson J."/>
            <person name="Mondo S."/>
            <person name="Nolan M."/>
            <person name="Ohm R."/>
            <person name="Pangilinan J."/>
            <person name="Park H.-J."/>
            <person name="Ramirez L."/>
            <person name="Alfaro M."/>
            <person name="Sun H."/>
            <person name="Tritt A."/>
            <person name="Yoshinaga Y."/>
            <person name="Zwiers L.-H."/>
            <person name="Turgeon B."/>
            <person name="Goodwin S."/>
            <person name="Spatafora J."/>
            <person name="Crous P."/>
            <person name="Grigoriev I."/>
        </authorList>
    </citation>
    <scope>NUCLEOTIDE SEQUENCE</scope>
    <source>
        <strain evidence="4">CBS 116435</strain>
    </source>
</reference>
<comment type="caution">
    <text evidence="4">The sequence shown here is derived from an EMBL/GenBank/DDBJ whole genome shotgun (WGS) entry which is preliminary data.</text>
</comment>
<keyword evidence="3" id="KW-0539">Nucleus</keyword>
<dbReference type="SUPFAM" id="SSF50249">
    <property type="entry name" value="Nucleic acid-binding proteins"/>
    <property type="match status" value="1"/>
</dbReference>
<dbReference type="FunFam" id="2.40.50.140:FF:000271">
    <property type="entry name" value="Similar to ssDNA binding protein Ssb3"/>
    <property type="match status" value="1"/>
</dbReference>
<dbReference type="GO" id="GO:0005662">
    <property type="term" value="C:DNA replication factor A complex"/>
    <property type="evidence" value="ECO:0007669"/>
    <property type="project" value="TreeGrafter"/>
</dbReference>
<organism evidence="4 5">
    <name type="scientific">Polychaeton citri CBS 116435</name>
    <dbReference type="NCBI Taxonomy" id="1314669"/>
    <lineage>
        <taxon>Eukaryota</taxon>
        <taxon>Fungi</taxon>
        <taxon>Dikarya</taxon>
        <taxon>Ascomycota</taxon>
        <taxon>Pezizomycotina</taxon>
        <taxon>Dothideomycetes</taxon>
        <taxon>Dothideomycetidae</taxon>
        <taxon>Capnodiales</taxon>
        <taxon>Capnodiaceae</taxon>
        <taxon>Polychaeton</taxon>
    </lineage>
</organism>
<evidence type="ECO:0000313" key="4">
    <source>
        <dbReference type="EMBL" id="KAF2723657.1"/>
    </source>
</evidence>
<name>A0A9P4UPP0_9PEZI</name>
<dbReference type="EMBL" id="MU003775">
    <property type="protein sequence ID" value="KAF2723657.1"/>
    <property type="molecule type" value="Genomic_DNA"/>
</dbReference>
<comment type="similarity">
    <text evidence="2">Belongs to the replication factor A protein 3 family.</text>
</comment>
<dbReference type="InterPro" id="IPR012340">
    <property type="entry name" value="NA-bd_OB-fold"/>
</dbReference>
<dbReference type="InterPro" id="IPR013970">
    <property type="entry name" value="Rfa2"/>
</dbReference>
<comment type="subcellular location">
    <subcellularLocation>
        <location evidence="1">Nucleus</location>
    </subcellularLocation>
</comment>